<dbReference type="InterPro" id="IPR011032">
    <property type="entry name" value="GroES-like_sf"/>
</dbReference>
<evidence type="ECO:0000259" key="6">
    <source>
        <dbReference type="Pfam" id="PF08240"/>
    </source>
</evidence>
<dbReference type="GO" id="GO:0046872">
    <property type="term" value="F:metal ion binding"/>
    <property type="evidence" value="ECO:0007669"/>
    <property type="project" value="UniProtKB-KW"/>
</dbReference>
<feature type="transmembrane region" description="Helical" evidence="4">
    <location>
        <begin position="6"/>
        <end position="23"/>
    </location>
</feature>
<evidence type="ECO:0000256" key="1">
    <source>
        <dbReference type="ARBA" id="ARBA00001947"/>
    </source>
</evidence>
<dbReference type="EMBL" id="FOBM01000002">
    <property type="protein sequence ID" value="SEM10564.1"/>
    <property type="molecule type" value="Genomic_DNA"/>
</dbReference>
<evidence type="ECO:0000259" key="5">
    <source>
        <dbReference type="Pfam" id="PF00107"/>
    </source>
</evidence>
<proteinExistence type="predicted"/>
<dbReference type="PANTHER" id="PTHR42813:SF2">
    <property type="entry name" value="DEHYDROGENASE, ZINC-CONTAINING, PUTATIVE (AFU_ORTHOLOGUE AFUA_2G02810)-RELATED"/>
    <property type="match status" value="1"/>
</dbReference>
<dbReference type="InterPro" id="IPR036291">
    <property type="entry name" value="NAD(P)-bd_dom_sf"/>
</dbReference>
<dbReference type="SUPFAM" id="SSF50129">
    <property type="entry name" value="GroES-like"/>
    <property type="match status" value="1"/>
</dbReference>
<dbReference type="SUPFAM" id="SSF51735">
    <property type="entry name" value="NAD(P)-binding Rossmann-fold domains"/>
    <property type="match status" value="1"/>
</dbReference>
<accession>A0A1H7VNF5</accession>
<protein>
    <submittedName>
        <fullName evidence="7">Alcohol dehydrogenase</fullName>
    </submittedName>
</protein>
<organism evidence="7 8">
    <name type="scientific">Streptococcus gallolyticus</name>
    <dbReference type="NCBI Taxonomy" id="315405"/>
    <lineage>
        <taxon>Bacteria</taxon>
        <taxon>Bacillati</taxon>
        <taxon>Bacillota</taxon>
        <taxon>Bacilli</taxon>
        <taxon>Lactobacillales</taxon>
        <taxon>Streptococcaceae</taxon>
        <taxon>Streptococcus</taxon>
    </lineage>
</organism>
<gene>
    <name evidence="7" type="ORF">SAMN04487839_102399</name>
</gene>
<evidence type="ECO:0000256" key="3">
    <source>
        <dbReference type="ARBA" id="ARBA00022833"/>
    </source>
</evidence>
<keyword evidence="4" id="KW-0812">Transmembrane</keyword>
<dbReference type="PANTHER" id="PTHR42813">
    <property type="entry name" value="ZINC-TYPE ALCOHOL DEHYDROGENASE-LIKE"/>
    <property type="match status" value="1"/>
</dbReference>
<evidence type="ECO:0000313" key="8">
    <source>
        <dbReference type="Proteomes" id="UP000182764"/>
    </source>
</evidence>
<dbReference type="Proteomes" id="UP000182764">
    <property type="component" value="Unassembled WGS sequence"/>
</dbReference>
<keyword evidence="4" id="KW-1133">Transmembrane helix</keyword>
<dbReference type="AlphaFoldDB" id="A0A1H7VNF5"/>
<feature type="domain" description="Alcohol dehydrogenase-like N-terminal" evidence="6">
    <location>
        <begin position="47"/>
        <end position="157"/>
    </location>
</feature>
<name>A0A1H7VNF5_9STRE</name>
<keyword evidence="3" id="KW-0862">Zinc</keyword>
<feature type="domain" description="Alcohol dehydrogenase-like C-terminal" evidence="5">
    <location>
        <begin position="203"/>
        <end position="312"/>
    </location>
</feature>
<evidence type="ECO:0000313" key="7">
    <source>
        <dbReference type="EMBL" id="SEM10564.1"/>
    </source>
</evidence>
<sequence length="369" mass="39178">MQASSVSLLIFCPITGGLGILFMKSAIFEKAGLMTVEEVAKPTLQADDDVIIKVVRARVCGSDLWSYANGDEKAAHSENSGHEALGIVEEVGSAITTVQPGDFVIVPFTHGCGECDACRAGFDGTCDNHPGYTNWSSGFQSEYVRFHYANWALIKIPGQPSDYSEGMMKSLLTLADVMPTGYHAARVADVKRGDKVVVIGDGAVGQCAVIAAKMRGASQIVLMSRHEDRQQMALASGATAVVAERGEEGIAKVRQILGGGADAALECVGTEAAIEQALGVIHNGGRVGFVGVPHYNNRPLGSTFAQNITVGGGSASVTTYDKQLLLKAVLDGDINPGRVFTNTYRLDDINQAYKDMQDRKAIKSMIVMD</sequence>
<evidence type="ECO:0000256" key="4">
    <source>
        <dbReference type="SAM" id="Phobius"/>
    </source>
</evidence>
<dbReference type="Gene3D" id="3.40.50.720">
    <property type="entry name" value="NAD(P)-binding Rossmann-like Domain"/>
    <property type="match status" value="1"/>
</dbReference>
<dbReference type="Gene3D" id="3.90.180.10">
    <property type="entry name" value="Medium-chain alcohol dehydrogenases, catalytic domain"/>
    <property type="match status" value="1"/>
</dbReference>
<comment type="cofactor">
    <cofactor evidence="1">
        <name>Zn(2+)</name>
        <dbReference type="ChEBI" id="CHEBI:29105"/>
    </cofactor>
</comment>
<dbReference type="InterPro" id="IPR013154">
    <property type="entry name" value="ADH-like_N"/>
</dbReference>
<keyword evidence="2" id="KW-0479">Metal-binding</keyword>
<dbReference type="InterPro" id="IPR013149">
    <property type="entry name" value="ADH-like_C"/>
</dbReference>
<dbReference type="Pfam" id="PF08240">
    <property type="entry name" value="ADH_N"/>
    <property type="match status" value="1"/>
</dbReference>
<evidence type="ECO:0000256" key="2">
    <source>
        <dbReference type="ARBA" id="ARBA00022723"/>
    </source>
</evidence>
<reference evidence="7 8" key="1">
    <citation type="submission" date="2016-10" db="EMBL/GenBank/DDBJ databases">
        <authorList>
            <person name="de Groot N.N."/>
        </authorList>
    </citation>
    <scope>NUCLEOTIDE SEQUENCE [LARGE SCALE GENOMIC DNA]</scope>
    <source>
        <strain evidence="7 8">VTM1R29</strain>
    </source>
</reference>
<dbReference type="Pfam" id="PF00107">
    <property type="entry name" value="ADH_zinc_N"/>
    <property type="match status" value="1"/>
</dbReference>
<keyword evidence="4" id="KW-0472">Membrane</keyword>